<evidence type="ECO:0000256" key="1">
    <source>
        <dbReference type="ARBA" id="ARBA00010838"/>
    </source>
</evidence>
<dbReference type="GO" id="GO:0005829">
    <property type="term" value="C:cytosol"/>
    <property type="evidence" value="ECO:0007669"/>
    <property type="project" value="TreeGrafter"/>
</dbReference>
<evidence type="ECO:0000313" key="5">
    <source>
        <dbReference type="EMBL" id="EDS18323.1"/>
    </source>
</evidence>
<dbReference type="InterPro" id="IPR001360">
    <property type="entry name" value="Glyco_hydro_1"/>
</dbReference>
<dbReference type="PRINTS" id="PR00131">
    <property type="entry name" value="GLHYDRLASE1"/>
</dbReference>
<reference evidence="5" key="2">
    <citation type="submission" date="2014-06" db="EMBL/GenBank/DDBJ databases">
        <title>Draft genome sequence of Clostridium ramosum(DSM 1402).</title>
        <authorList>
            <person name="Sudarsanam P."/>
            <person name="Ley R."/>
            <person name="Guruge J."/>
            <person name="Turnbaugh P.J."/>
            <person name="Mahowald M."/>
            <person name="Liep D."/>
            <person name="Gordon J."/>
        </authorList>
    </citation>
    <scope>NUCLEOTIDE SEQUENCE</scope>
    <source>
        <strain evidence="5">DSM 1402</strain>
    </source>
</reference>
<dbReference type="PROSITE" id="PS00653">
    <property type="entry name" value="GLYCOSYL_HYDROL_F1_2"/>
    <property type="match status" value="1"/>
</dbReference>
<dbReference type="GO" id="GO:0016052">
    <property type="term" value="P:carbohydrate catabolic process"/>
    <property type="evidence" value="ECO:0007669"/>
    <property type="project" value="TreeGrafter"/>
</dbReference>
<dbReference type="HOGENOM" id="CLU_001859_0_2_9"/>
<dbReference type="eggNOG" id="COG2723">
    <property type="taxonomic scope" value="Bacteria"/>
</dbReference>
<protein>
    <submittedName>
        <fullName evidence="5">Glycosyl hydrolase, family 1</fullName>
    </submittedName>
</protein>
<dbReference type="GO" id="GO:0008422">
    <property type="term" value="F:beta-glucosidase activity"/>
    <property type="evidence" value="ECO:0007669"/>
    <property type="project" value="TreeGrafter"/>
</dbReference>
<reference evidence="5" key="1">
    <citation type="submission" date="2007-11" db="EMBL/GenBank/DDBJ databases">
        <authorList>
            <person name="Fulton L."/>
            <person name="Clifton S."/>
            <person name="Fulton B."/>
            <person name="Xu J."/>
            <person name="Minx P."/>
            <person name="Pepin K.H."/>
            <person name="Johnson M."/>
            <person name="Thiruvilangam P."/>
            <person name="Bhonagiri V."/>
            <person name="Nash W.E."/>
            <person name="Mardis E.R."/>
            <person name="Wilson R.K."/>
        </authorList>
    </citation>
    <scope>NUCLEOTIDE SEQUENCE [LARGE SCALE GENOMIC DNA]</scope>
    <source>
        <strain evidence="5">DSM 1402</strain>
    </source>
</reference>
<dbReference type="PANTHER" id="PTHR10353">
    <property type="entry name" value="GLYCOSYL HYDROLASE"/>
    <property type="match status" value="1"/>
</dbReference>
<evidence type="ECO:0000256" key="3">
    <source>
        <dbReference type="RuleBase" id="RU003690"/>
    </source>
</evidence>
<dbReference type="InterPro" id="IPR018120">
    <property type="entry name" value="Glyco_hydro_1_AS"/>
</dbReference>
<keyword evidence="2 4" id="KW-0326">Glycosidase</keyword>
<evidence type="ECO:0000313" key="6">
    <source>
        <dbReference type="Proteomes" id="UP000005798"/>
    </source>
</evidence>
<name>B0N5F5_9FIRM</name>
<dbReference type="AlphaFoldDB" id="B0N5F5"/>
<accession>B0N5F5</accession>
<proteinExistence type="inferred from homology"/>
<dbReference type="PANTHER" id="PTHR10353:SF296">
    <property type="entry name" value="6-PHOSPHO-BETA-GLUCOSIDASE"/>
    <property type="match status" value="1"/>
</dbReference>
<comment type="caution">
    <text evidence="5">The sequence shown here is derived from an EMBL/GenBank/DDBJ whole genome shotgun (WGS) entry which is preliminary data.</text>
</comment>
<evidence type="ECO:0000256" key="4">
    <source>
        <dbReference type="RuleBase" id="RU004468"/>
    </source>
</evidence>
<dbReference type="Gene3D" id="3.20.20.80">
    <property type="entry name" value="Glycosidases"/>
    <property type="match status" value="1"/>
</dbReference>
<keyword evidence="6" id="KW-1185">Reference proteome</keyword>
<dbReference type="Proteomes" id="UP000005798">
    <property type="component" value="Unassembled WGS sequence"/>
</dbReference>
<keyword evidence="4 5" id="KW-0378">Hydrolase</keyword>
<dbReference type="Pfam" id="PF00232">
    <property type="entry name" value="Glyco_hydro_1"/>
    <property type="match status" value="2"/>
</dbReference>
<evidence type="ECO:0000256" key="2">
    <source>
        <dbReference type="ARBA" id="ARBA00023295"/>
    </source>
</evidence>
<dbReference type="SUPFAM" id="SSF51445">
    <property type="entry name" value="(Trans)glycosidases"/>
    <property type="match status" value="1"/>
</dbReference>
<dbReference type="InterPro" id="IPR033132">
    <property type="entry name" value="GH_1_N_CS"/>
</dbReference>
<dbReference type="PROSITE" id="PS00572">
    <property type="entry name" value="GLYCOSYL_HYDROL_F1_1"/>
    <property type="match status" value="1"/>
</dbReference>
<dbReference type="RefSeq" id="WP_003537526.1">
    <property type="nucleotide sequence ID" value="NZ_CP036346.1"/>
</dbReference>
<sequence>MFKNNFLWGGATAANQFEGGYNLGGRGLATSDTKTNGSMNKKRKHSFLDSNGKIVYLHGSEKIPQAYQSVIDEKMYYPSHRAVDFYHRYEDDIALLAQMGFKCFRMSISWTRIYPRGNESSPNQAGLDFYDHIFDECLKYGIEPIVTLNHFDMPIYLADHQNGWLNRQTVEYFIQYCKTVFKYYRGKVKYWMTFNEINLLRGYDTLGVHEMTPARYYQALHHIFVASAKAVILGHKIDSNNQIGMMLANILTYSKTCNPRDVALELDVSRKLKYFYSDVQCRGYYPSYIVNSLKQQGITINSLEDDDNLLKNGCVDYIGFSYYNSGVVTTRKDAEMTLGNGIKMAANPYLKESEWKWPIDPIGLRISLNLLWDRYQKPLFIVENGLGANDQIAEDGKIHDEYRIDYLREHIIEMKKAVDEDGVELIGYTPWGCIDLVSAGTGEMKKRYGFIYVDMDDNGKGTLKRSCKESFYWYQKVIKSNGESLS</sequence>
<organism evidence="5 6">
    <name type="scientific">Thomasclavelia ramosa DSM 1402</name>
    <dbReference type="NCBI Taxonomy" id="445974"/>
    <lineage>
        <taxon>Bacteria</taxon>
        <taxon>Bacillati</taxon>
        <taxon>Bacillota</taxon>
        <taxon>Erysipelotrichia</taxon>
        <taxon>Erysipelotrichales</taxon>
        <taxon>Coprobacillaceae</taxon>
        <taxon>Thomasclavelia</taxon>
    </lineage>
</organism>
<dbReference type="EMBL" id="ABFX02000006">
    <property type="protein sequence ID" value="EDS18323.1"/>
    <property type="molecule type" value="Genomic_DNA"/>
</dbReference>
<dbReference type="InterPro" id="IPR017853">
    <property type="entry name" value="GH"/>
</dbReference>
<gene>
    <name evidence="5" type="ORF">CLORAM_01869</name>
</gene>
<comment type="similarity">
    <text evidence="1 3">Belongs to the glycosyl hydrolase 1 family.</text>
</comment>